<dbReference type="AlphaFoldDB" id="A0A8H6S7K4"/>
<feature type="transmembrane region" description="Helical" evidence="1">
    <location>
        <begin position="73"/>
        <end position="99"/>
    </location>
</feature>
<accession>A0A8H6S7K4</accession>
<feature type="transmembrane region" description="Helical" evidence="1">
    <location>
        <begin position="34"/>
        <end position="61"/>
    </location>
</feature>
<evidence type="ECO:0000256" key="1">
    <source>
        <dbReference type="SAM" id="Phobius"/>
    </source>
</evidence>
<keyword evidence="1" id="KW-0472">Membrane</keyword>
<organism evidence="2 3">
    <name type="scientific">Mycena chlorophos</name>
    <name type="common">Agaric fungus</name>
    <name type="synonym">Agaricus chlorophos</name>
    <dbReference type="NCBI Taxonomy" id="658473"/>
    <lineage>
        <taxon>Eukaryota</taxon>
        <taxon>Fungi</taxon>
        <taxon>Dikarya</taxon>
        <taxon>Basidiomycota</taxon>
        <taxon>Agaricomycotina</taxon>
        <taxon>Agaricomycetes</taxon>
        <taxon>Agaricomycetidae</taxon>
        <taxon>Agaricales</taxon>
        <taxon>Marasmiineae</taxon>
        <taxon>Mycenaceae</taxon>
        <taxon>Mycena</taxon>
    </lineage>
</organism>
<keyword evidence="1" id="KW-0812">Transmembrane</keyword>
<evidence type="ECO:0000313" key="3">
    <source>
        <dbReference type="Proteomes" id="UP000613580"/>
    </source>
</evidence>
<reference evidence="2" key="1">
    <citation type="submission" date="2020-05" db="EMBL/GenBank/DDBJ databases">
        <title>Mycena genomes resolve the evolution of fungal bioluminescence.</title>
        <authorList>
            <person name="Tsai I.J."/>
        </authorList>
    </citation>
    <scope>NUCLEOTIDE SEQUENCE</scope>
    <source>
        <strain evidence="2">110903Hualien_Pintung</strain>
    </source>
</reference>
<keyword evidence="3" id="KW-1185">Reference proteome</keyword>
<dbReference type="EMBL" id="JACAZE010000020">
    <property type="protein sequence ID" value="KAF7293768.1"/>
    <property type="molecule type" value="Genomic_DNA"/>
</dbReference>
<comment type="caution">
    <text evidence="2">The sequence shown here is derived from an EMBL/GenBank/DDBJ whole genome shotgun (WGS) entry which is preliminary data.</text>
</comment>
<name>A0A8H6S7K4_MYCCL</name>
<keyword evidence="1" id="KW-1133">Transmembrane helix</keyword>
<dbReference type="Proteomes" id="UP000613580">
    <property type="component" value="Unassembled WGS sequence"/>
</dbReference>
<protein>
    <submittedName>
        <fullName evidence="2">Uncharacterized protein</fullName>
    </submittedName>
</protein>
<sequence length="290" mass="31820">MSGMLRTQMSRGLREERFRRQKSRPCSTMRRDKAILCGCFGSFVGGWLSLFEFFVLSLIVGRYICRGCSSTKAISWFSLGAFTMRTVITLVSTLTFFIGTAARAALQPRQSATSVSPYTPAYFCPNGTGTLLEADWQSLDAMDTSQGYVQCSASVRGDGPCFYDMDTGLLSTFWGEGSNCAPKAIKASDTPCGVRCAPYGPTGAGLVEVDYDVTPYVESIMCYYSDYTNCCYSFTDDDNLDPTQSSPGCSSTALTTCPNARRSYKRDDNFTALLRKRGIRARVPSKPRAS</sequence>
<evidence type="ECO:0000313" key="2">
    <source>
        <dbReference type="EMBL" id="KAF7293768.1"/>
    </source>
</evidence>
<gene>
    <name evidence="2" type="ORF">HMN09_01172100</name>
</gene>
<proteinExistence type="predicted"/>